<dbReference type="EMBL" id="JBEPLU010000001">
    <property type="protein sequence ID" value="MET3525503.1"/>
    <property type="molecule type" value="Genomic_DNA"/>
</dbReference>
<dbReference type="InterPro" id="IPR036086">
    <property type="entry name" value="ParB/Sulfiredoxin_sf"/>
</dbReference>
<dbReference type="RefSeq" id="WP_354297166.1">
    <property type="nucleotide sequence ID" value="NZ_JBEPLU010000001.1"/>
</dbReference>
<reference evidence="3 4" key="1">
    <citation type="submission" date="2024-06" db="EMBL/GenBank/DDBJ databases">
        <title>Genomic Encyclopedia of Type Strains, Phase IV (KMG-IV): sequencing the most valuable type-strain genomes for metagenomic binning, comparative biology and taxonomic classification.</title>
        <authorList>
            <person name="Goeker M."/>
        </authorList>
    </citation>
    <scope>NUCLEOTIDE SEQUENCE [LARGE SCALE GENOMIC DNA]</scope>
    <source>
        <strain evidence="3 4">DSM 17809</strain>
    </source>
</reference>
<evidence type="ECO:0000313" key="3">
    <source>
        <dbReference type="EMBL" id="MET3525503.1"/>
    </source>
</evidence>
<keyword evidence="1" id="KW-0175">Coiled coil</keyword>
<dbReference type="InterPro" id="IPR011111">
    <property type="entry name" value="Plasmid_RepB"/>
</dbReference>
<feature type="coiled-coil region" evidence="1">
    <location>
        <begin position="223"/>
        <end position="250"/>
    </location>
</feature>
<proteinExistence type="predicted"/>
<organism evidence="3 4">
    <name type="scientific">Phenylobacterium koreense</name>
    <dbReference type="NCBI Taxonomy" id="266125"/>
    <lineage>
        <taxon>Bacteria</taxon>
        <taxon>Pseudomonadati</taxon>
        <taxon>Pseudomonadota</taxon>
        <taxon>Alphaproteobacteria</taxon>
        <taxon>Caulobacterales</taxon>
        <taxon>Caulobacteraceae</taxon>
        <taxon>Phenylobacterium</taxon>
    </lineage>
</organism>
<dbReference type="Proteomes" id="UP001549110">
    <property type="component" value="Unassembled WGS sequence"/>
</dbReference>
<accession>A0ABV2EEP3</accession>
<evidence type="ECO:0000259" key="2">
    <source>
        <dbReference type="SMART" id="SM00470"/>
    </source>
</evidence>
<name>A0ABV2EEP3_9CAUL</name>
<evidence type="ECO:0000256" key="1">
    <source>
        <dbReference type="SAM" id="Coils"/>
    </source>
</evidence>
<evidence type="ECO:0000313" key="4">
    <source>
        <dbReference type="Proteomes" id="UP001549110"/>
    </source>
</evidence>
<dbReference type="SUPFAM" id="SSF109709">
    <property type="entry name" value="KorB DNA-binding domain-like"/>
    <property type="match status" value="1"/>
</dbReference>
<sequence>MSDQTNLAGVRLAFERRGVRLPIASLTPMKRLRPSVKLSSKYRQILTSVQAVGLVEPPVVIGDPADPSRHLLLDGHLRIEALKDLGETEVTCLVATDDDTFTYNKRISRLSAPQEHRMVVRAIERGVAPERLAGALGINAQSIQRRAQLMDGICEETAELLKDTPCPMAVFDVLRKMAPFRQLETAQMMINQGNFGKPIAMAMLAATPEGQLAKPRRKGAATNAVTREQVARLERELASLQVQIKSVEETFGLDNLHLTVAKAYLTRLLGNARVVRWLAQQRPEYLTEFQAIAELTNLPAEVSAAAPN</sequence>
<dbReference type="Gene3D" id="3.90.1530.10">
    <property type="entry name" value="Conserved hypothetical protein from pyrococcus furiosus pfu- 392566-001, ParB domain"/>
    <property type="match status" value="1"/>
</dbReference>
<keyword evidence="4" id="KW-1185">Reference proteome</keyword>
<dbReference type="Pfam" id="PF07506">
    <property type="entry name" value="RepB"/>
    <property type="match status" value="1"/>
</dbReference>
<dbReference type="SUPFAM" id="SSF110849">
    <property type="entry name" value="ParB/Sulfiredoxin"/>
    <property type="match status" value="1"/>
</dbReference>
<comment type="caution">
    <text evidence="3">The sequence shown here is derived from an EMBL/GenBank/DDBJ whole genome shotgun (WGS) entry which is preliminary data.</text>
</comment>
<feature type="domain" description="ParB-like N-terminal" evidence="2">
    <location>
        <begin position="19"/>
        <end position="113"/>
    </location>
</feature>
<gene>
    <name evidence="3" type="ORF">ABID41_000598</name>
</gene>
<dbReference type="SMART" id="SM00470">
    <property type="entry name" value="ParB"/>
    <property type="match status" value="1"/>
</dbReference>
<protein>
    <submittedName>
        <fullName evidence="3">ParB-like chromosome segregation protein Spo0J</fullName>
    </submittedName>
</protein>
<dbReference type="InterPro" id="IPR003115">
    <property type="entry name" value="ParB_N"/>
</dbReference>